<dbReference type="PANTHER" id="PTHR22847:SF637">
    <property type="entry name" value="WD REPEAT DOMAIN 5B"/>
    <property type="match status" value="1"/>
</dbReference>
<protein>
    <submittedName>
        <fullName evidence="3">WD40 repeat domain-containing protein</fullName>
    </submittedName>
</protein>
<proteinExistence type="predicted"/>
<reference evidence="3 4" key="1">
    <citation type="journal article" date="2019" name="Sci. Rep.">
        <title>Extended insight into the Mycobacterium chelonae-abscessus complex through whole genome sequencing of Mycobacterium salmoniphilum outbreak and Mycobacterium salmoniphilum-like strains.</title>
        <authorList>
            <person name="Behra P.R.K."/>
            <person name="Das S."/>
            <person name="Pettersson B.M.F."/>
            <person name="Shirreff L."/>
            <person name="DuCote T."/>
            <person name="Jacobsson K.G."/>
            <person name="Ennis D.G."/>
            <person name="Kirsebom L.A."/>
        </authorList>
    </citation>
    <scope>NUCLEOTIDE SEQUENCE [LARGE SCALE GENOMIC DNA]</scope>
    <source>
        <strain evidence="3 4">DSM 45524</strain>
    </source>
</reference>
<dbReference type="Proteomes" id="UP000295627">
    <property type="component" value="Unassembled WGS sequence"/>
</dbReference>
<dbReference type="AlphaFoldDB" id="A0A4R5PE43"/>
<keyword evidence="2" id="KW-0677">Repeat</keyword>
<dbReference type="SMART" id="SM00320">
    <property type="entry name" value="WD40"/>
    <property type="match status" value="7"/>
</dbReference>
<sequence>MNESSSRALPTPVGSYCYENLSDEEFQKLCQVVIAGKFDRVTCYPVGQRDGGRDITRKIANGQVVYQVKWTKNPAKNPVTWLAKAVASESANIRAWVNAGATRYVLMTSVGGSAAAATGPNSHGAGTIDKLAARLDTYAEEFGLDSMECWWRDDIDALVSRLPGSVLWRFQKMLTGPEALRFLLAADREEAREAAESLRLASEARQIVAAEPAIALLVAWEALLRDQNELAESVFREALDLLPAVVEVIRPQDYAAYPNAISAGFVDAGTIFIANRRGEIKLGSIDNFYPTTIFIPGSGDLIVAARPADGAVVTFRDGELCLRDSSGSILHHLLLYDVAHQRDSQRLGSRSGILFSDHGSCLVYDGDRGWIVSIPDGSHVMTVAHAFRFPPDTFKVVLDASGAFVVTIGDFVARVWTSDGSPVCELENGRTWEAYVLSDGTIVAGAVDGKGTTWDLTGARKAVFRVAEPGDMDLGILAVDSCQGYFATTPRTGSVVEVWSSTGAKLGSLRQAQYRGALSGDFSSDGALLALGNSGRTVQAWHWNSADGAIALHGHRSDVYIVAFHPADPSILLSVDRLGKVLLWRLEIQPEYALPRHSREIASLTTFRGWVFSEDGLAATAWSPAAGSIVIGGAIRALYHAPDGKRSYALLVDKCGVGRLWRITNSSDPHCYAESPSHLKFSDRVFDKQVIAPDGQHVVHISEEKATLWSVYKGQTMDVRGPDPRRVDPGRKVVGAVFRLNGSQVAVACENGAVWIWGLDGELQTTFVTDRGSPDATFDVAADPRGEFIATAVRNEVGLWNWEGNQIARLPAAGYKVYRVAISDDGERILTKSVYPDALELWDRDGQRLELLDRINSAVVGSFHFDPRCRYVVFTDSGGLSIVDWNGLYLARLAGPFMSGLLDSAYSPGGDLIAALFDDGITRIWSVQEHRRTKSLRMADAQRITFSADGDALLAGLRTGLIKRYVLAVEDLFQVGAHRVTQTLERDERERFGVDIPRLTADVLRQYRST</sequence>
<dbReference type="InterPro" id="IPR011047">
    <property type="entry name" value="Quinoprotein_ADH-like_sf"/>
</dbReference>
<dbReference type="InterPro" id="IPR001680">
    <property type="entry name" value="WD40_rpt"/>
</dbReference>
<accession>A0A4R5PE43</accession>
<evidence type="ECO:0000256" key="2">
    <source>
        <dbReference type="ARBA" id="ARBA00022737"/>
    </source>
</evidence>
<dbReference type="EMBL" id="RXLR01000014">
    <property type="protein sequence ID" value="TDH22714.1"/>
    <property type="molecule type" value="Genomic_DNA"/>
</dbReference>
<gene>
    <name evidence="3" type="ORF">EJ571_12530</name>
</gene>
<dbReference type="SUPFAM" id="SSF50978">
    <property type="entry name" value="WD40 repeat-like"/>
    <property type="match status" value="1"/>
</dbReference>
<evidence type="ECO:0000256" key="1">
    <source>
        <dbReference type="ARBA" id="ARBA00022574"/>
    </source>
</evidence>
<evidence type="ECO:0000313" key="3">
    <source>
        <dbReference type="EMBL" id="TDH22714.1"/>
    </source>
</evidence>
<keyword evidence="1" id="KW-0853">WD repeat</keyword>
<evidence type="ECO:0000313" key="4">
    <source>
        <dbReference type="Proteomes" id="UP000295627"/>
    </source>
</evidence>
<dbReference type="SUPFAM" id="SSF50998">
    <property type="entry name" value="Quinoprotein alcohol dehydrogenase-like"/>
    <property type="match status" value="1"/>
</dbReference>
<comment type="caution">
    <text evidence="3">The sequence shown here is derived from an EMBL/GenBank/DDBJ whole genome shotgun (WGS) entry which is preliminary data.</text>
</comment>
<dbReference type="Gene3D" id="2.130.10.10">
    <property type="entry name" value="YVTN repeat-like/Quinoprotein amine dehydrogenase"/>
    <property type="match status" value="2"/>
</dbReference>
<name>A0A4R5PE43_9MYCO</name>
<dbReference type="PANTHER" id="PTHR22847">
    <property type="entry name" value="WD40 REPEAT PROTEIN"/>
    <property type="match status" value="1"/>
</dbReference>
<dbReference type="InterPro" id="IPR036322">
    <property type="entry name" value="WD40_repeat_dom_sf"/>
</dbReference>
<dbReference type="SUPFAM" id="SSF50993">
    <property type="entry name" value="Peptidase/esterase 'gauge' domain"/>
    <property type="match status" value="1"/>
</dbReference>
<organism evidence="3 4">
    <name type="scientific">Mycobacteroides franklinii</name>
    <dbReference type="NCBI Taxonomy" id="948102"/>
    <lineage>
        <taxon>Bacteria</taxon>
        <taxon>Bacillati</taxon>
        <taxon>Actinomycetota</taxon>
        <taxon>Actinomycetes</taxon>
        <taxon>Mycobacteriales</taxon>
        <taxon>Mycobacteriaceae</taxon>
        <taxon>Mycobacteroides</taxon>
    </lineage>
</organism>
<dbReference type="InterPro" id="IPR015943">
    <property type="entry name" value="WD40/YVTN_repeat-like_dom_sf"/>
</dbReference>
<dbReference type="RefSeq" id="WP_078333617.1">
    <property type="nucleotide sequence ID" value="NZ_MAFQ01000005.1"/>
</dbReference>